<evidence type="ECO:0000256" key="5">
    <source>
        <dbReference type="ARBA" id="ARBA00022692"/>
    </source>
</evidence>
<dbReference type="OrthoDB" id="5989160at2759"/>
<evidence type="ECO:0000256" key="8">
    <source>
        <dbReference type="ARBA" id="ARBA00023136"/>
    </source>
</evidence>
<dbReference type="Pfam" id="PF00002">
    <property type="entry name" value="7tm_2"/>
    <property type="match status" value="1"/>
</dbReference>
<dbReference type="InterPro" id="IPR000203">
    <property type="entry name" value="GPS"/>
</dbReference>
<dbReference type="GeneID" id="110252282"/>
<dbReference type="Pfam" id="PF07679">
    <property type="entry name" value="I-set"/>
    <property type="match status" value="1"/>
</dbReference>
<keyword evidence="5 13" id="KW-0812">Transmembrane</keyword>
<dbReference type="InterPro" id="IPR000832">
    <property type="entry name" value="GPCR_2_secretin-like"/>
</dbReference>
<dbReference type="CDD" id="cd15040">
    <property type="entry name" value="7tmB2_Adhesion"/>
    <property type="match status" value="1"/>
</dbReference>
<comment type="subcellular location">
    <subcellularLocation>
        <location evidence="1">Cell membrane</location>
        <topology evidence="1">Multi-pass membrane protein</topology>
    </subcellularLocation>
</comment>
<evidence type="ECO:0000256" key="7">
    <source>
        <dbReference type="ARBA" id="ARBA00022989"/>
    </source>
</evidence>
<keyword evidence="10" id="KW-0675">Receptor</keyword>
<accession>A0A913Y3V5</accession>
<feature type="transmembrane region" description="Helical" evidence="13">
    <location>
        <begin position="838"/>
        <end position="860"/>
    </location>
</feature>
<feature type="transmembrane region" description="Helical" evidence="13">
    <location>
        <begin position="750"/>
        <end position="774"/>
    </location>
</feature>
<dbReference type="Pfam" id="PF16489">
    <property type="entry name" value="GAIN"/>
    <property type="match status" value="1"/>
</dbReference>
<dbReference type="GO" id="GO:0007166">
    <property type="term" value="P:cell surface receptor signaling pathway"/>
    <property type="evidence" value="ECO:0007669"/>
    <property type="project" value="InterPro"/>
</dbReference>
<dbReference type="Gene3D" id="2.60.220.50">
    <property type="match status" value="1"/>
</dbReference>
<feature type="chain" id="PRO_5037686623" evidence="14">
    <location>
        <begin position="22"/>
        <end position="957"/>
    </location>
</feature>
<evidence type="ECO:0000256" key="10">
    <source>
        <dbReference type="ARBA" id="ARBA00023170"/>
    </source>
</evidence>
<feature type="compositionally biased region" description="Basic and acidic residues" evidence="12">
    <location>
        <begin position="931"/>
        <end position="943"/>
    </location>
</feature>
<dbReference type="SMART" id="SM00303">
    <property type="entry name" value="GPS"/>
    <property type="match status" value="1"/>
</dbReference>
<feature type="domain" description="Ig-like" evidence="17">
    <location>
        <begin position="142"/>
        <end position="208"/>
    </location>
</feature>
<dbReference type="RefSeq" id="XP_020914727.2">
    <property type="nucleotide sequence ID" value="XM_021059068.2"/>
</dbReference>
<evidence type="ECO:0000256" key="9">
    <source>
        <dbReference type="ARBA" id="ARBA00023157"/>
    </source>
</evidence>
<keyword evidence="11" id="KW-0325">Glycoprotein</keyword>
<evidence type="ECO:0000256" key="3">
    <source>
        <dbReference type="ARBA" id="ARBA00008077"/>
    </source>
</evidence>
<comment type="similarity">
    <text evidence="3">Belongs to the G-protein coupled receptor Fz/Smo family.</text>
</comment>
<feature type="compositionally biased region" description="Polar residues" evidence="12">
    <location>
        <begin position="945"/>
        <end position="957"/>
    </location>
</feature>
<dbReference type="InterPro" id="IPR013783">
    <property type="entry name" value="Ig-like_fold"/>
</dbReference>
<sequence>MNSTLMIVVMILCCILTSVNGRQVKIVKPLPSNLCVIENETAQVTCVAAGINGTRPDKIIFYRQDEFGGLSIIYDEGRKGRIFYENKTEDGGKRLIVTLHINTVLPKDNSSRYGSYECHAFAGAAYDAYGFTVSFISFHELPGIQAYGNLSASIGEKVVLRCRFIPSSRARQLVDGKWFKDGIVTNSECKEVFSTTIINPSDGGWHSCILMADLQPRLYNMTRSFFVSVKPQFFAKDLQWNEVKTIKGKSTNLTCSAKGNPLKTEWKMHLKSKYQTLRPLNVSENYTTYVFSNLDKLEKHTLMIVNVSLADQGKYYCCIHNASRAQDDIDGCQVFTLKVKDLPVNWTSAKFENILQQAEAETYNTSELLSELENVTKKEKISGGDLGLTVKILTILTNRKKFDLISEQQKFLAVCNNILQPMNIDSWERFDEAREKKEVSLSVALIKVLDTYGLILAKQLPRNFSKVIEAPNIAMRLDRISTGHQAKKTGLTFKYEKFQSSLSIPAEVFNGDKESFVVTIVYKTFNRVMGLRGINKLAGQDDIEVFKSTSTIFSSVVDPPMSGRLRNQKVKIVMKNTKVAEESLRRKCVFWKEGLPETWMTDGCRLVPSESNSHVTTCECDHLTVFASLMDPYGGLVAEDDRKALELISTTGCAISLFAILLTIVVTLFFWRVLKSPRTIVLMNICVAIGIVCILVIAEGTARTTKVGCTVLAVLLHYFLLAVFCWFLCEGLLLYLLIVKVIGGGVGEKVKYFVLFGWGFPLLVVGISLCATQTEGYGYHGLQTACWLSVDNGLIWAFIGPAVVIMLINMVVFVLVIRQMMGTRHAQTKSRDEKFRMGVKATAVILPLLGITWVFGLLAFNTATLAFKYIFAIFNSLQGLMIFIFHCVLNQQIKDVVQRRIQSTPENKQQHLSKRINVAANEDVSPFSIENSKKSPKTREIGKQETLQSEISTSTHL</sequence>
<reference evidence="18" key="1">
    <citation type="submission" date="2022-11" db="UniProtKB">
        <authorList>
            <consortium name="EnsemblMetazoa"/>
        </authorList>
    </citation>
    <scope>IDENTIFICATION</scope>
</reference>
<dbReference type="InterPro" id="IPR017983">
    <property type="entry name" value="GPCR_2_secretin-like_CS"/>
</dbReference>
<dbReference type="InterPro" id="IPR017981">
    <property type="entry name" value="GPCR_2-like_7TM"/>
</dbReference>
<dbReference type="GO" id="GO:0004930">
    <property type="term" value="F:G protein-coupled receptor activity"/>
    <property type="evidence" value="ECO:0007669"/>
    <property type="project" value="InterPro"/>
</dbReference>
<evidence type="ECO:0000259" key="16">
    <source>
        <dbReference type="PROSITE" id="PS50261"/>
    </source>
</evidence>
<dbReference type="PROSITE" id="PS50261">
    <property type="entry name" value="G_PROTEIN_RECEP_F2_4"/>
    <property type="match status" value="1"/>
</dbReference>
<feature type="transmembrane region" description="Helical" evidence="13">
    <location>
        <begin position="794"/>
        <end position="817"/>
    </location>
</feature>
<name>A0A913Y3V5_EXADI</name>
<dbReference type="AlphaFoldDB" id="A0A913Y3V5"/>
<feature type="domain" description="Ig-like" evidence="17">
    <location>
        <begin position="231"/>
        <end position="330"/>
    </location>
</feature>
<feature type="signal peptide" evidence="14">
    <location>
        <begin position="1"/>
        <end position="21"/>
    </location>
</feature>
<dbReference type="InterPro" id="IPR057244">
    <property type="entry name" value="GAIN_B"/>
</dbReference>
<dbReference type="FunFam" id="1.20.1070.10:FF:000058">
    <property type="entry name" value="Adhesion G protein-coupled receptor F5"/>
    <property type="match status" value="1"/>
</dbReference>
<dbReference type="InterPro" id="IPR003599">
    <property type="entry name" value="Ig_sub"/>
</dbReference>
<dbReference type="EnsemblMetazoa" id="XM_021059068.2">
    <property type="protein sequence ID" value="XP_020914727.2"/>
    <property type="gene ID" value="LOC110252282"/>
</dbReference>
<dbReference type="SMART" id="SM00409">
    <property type="entry name" value="IG"/>
    <property type="match status" value="3"/>
</dbReference>
<dbReference type="KEGG" id="epa:110252282"/>
<evidence type="ECO:0000313" key="19">
    <source>
        <dbReference type="Proteomes" id="UP000887567"/>
    </source>
</evidence>
<evidence type="ECO:0000259" key="15">
    <source>
        <dbReference type="PROSITE" id="PS50221"/>
    </source>
</evidence>
<evidence type="ECO:0000256" key="12">
    <source>
        <dbReference type="SAM" id="MobiDB-lite"/>
    </source>
</evidence>
<proteinExistence type="inferred from homology"/>
<evidence type="ECO:0000256" key="1">
    <source>
        <dbReference type="ARBA" id="ARBA00004651"/>
    </source>
</evidence>
<keyword evidence="7 13" id="KW-1133">Transmembrane helix</keyword>
<feature type="transmembrane region" description="Helical" evidence="13">
    <location>
        <begin position="681"/>
        <end position="698"/>
    </location>
</feature>
<dbReference type="InterPro" id="IPR007110">
    <property type="entry name" value="Ig-like_dom"/>
</dbReference>
<dbReference type="InterPro" id="IPR032471">
    <property type="entry name" value="AGRL2-4_GAIN_subdom_A"/>
</dbReference>
<dbReference type="InterPro" id="IPR046338">
    <property type="entry name" value="GAIN_dom_sf"/>
</dbReference>
<dbReference type="CDD" id="cd00096">
    <property type="entry name" value="Ig"/>
    <property type="match status" value="1"/>
</dbReference>
<feature type="region of interest" description="Disordered" evidence="12">
    <location>
        <begin position="928"/>
        <end position="957"/>
    </location>
</feature>
<dbReference type="Pfam" id="PF01825">
    <property type="entry name" value="GPS"/>
    <property type="match status" value="1"/>
</dbReference>
<protein>
    <submittedName>
        <fullName evidence="18">Uncharacterized protein</fullName>
    </submittedName>
</protein>
<keyword evidence="6 14" id="KW-0732">Signal</keyword>
<dbReference type="SUPFAM" id="SSF48726">
    <property type="entry name" value="Immunoglobulin"/>
    <property type="match status" value="2"/>
</dbReference>
<keyword evidence="19" id="KW-1185">Reference proteome</keyword>
<dbReference type="InterPro" id="IPR000539">
    <property type="entry name" value="Frizzled/Smoothened_7TM"/>
</dbReference>
<dbReference type="PROSITE" id="PS00650">
    <property type="entry name" value="G_PROTEIN_RECEP_F2_2"/>
    <property type="match status" value="1"/>
</dbReference>
<organism evidence="18 19">
    <name type="scientific">Exaiptasia diaphana</name>
    <name type="common">Tropical sea anemone</name>
    <name type="synonym">Aiptasia pulchella</name>
    <dbReference type="NCBI Taxonomy" id="2652724"/>
    <lineage>
        <taxon>Eukaryota</taxon>
        <taxon>Metazoa</taxon>
        <taxon>Cnidaria</taxon>
        <taxon>Anthozoa</taxon>
        <taxon>Hexacorallia</taxon>
        <taxon>Actiniaria</taxon>
        <taxon>Aiptasiidae</taxon>
        <taxon>Exaiptasia</taxon>
    </lineage>
</organism>
<keyword evidence="8 13" id="KW-0472">Membrane</keyword>
<keyword evidence="9" id="KW-1015">Disulfide bond</keyword>
<dbReference type="GO" id="GO:0005886">
    <property type="term" value="C:plasma membrane"/>
    <property type="evidence" value="ECO:0007669"/>
    <property type="project" value="UniProtKB-SubCell"/>
</dbReference>
<dbReference type="PROSITE" id="PS50835">
    <property type="entry name" value="IG_LIKE"/>
    <property type="match status" value="2"/>
</dbReference>
<evidence type="ECO:0000259" key="17">
    <source>
        <dbReference type="PROSITE" id="PS50835"/>
    </source>
</evidence>
<feature type="transmembrane region" description="Helical" evidence="13">
    <location>
        <begin position="866"/>
        <end position="889"/>
    </location>
</feature>
<feature type="domain" description="G-protein coupled receptors family 2 profile 2" evidence="16">
    <location>
        <begin position="645"/>
        <end position="890"/>
    </location>
</feature>
<dbReference type="PANTHER" id="PTHR12011:SF347">
    <property type="entry name" value="FI21270P1-RELATED"/>
    <property type="match status" value="1"/>
</dbReference>
<evidence type="ECO:0000256" key="11">
    <source>
        <dbReference type="ARBA" id="ARBA00023180"/>
    </source>
</evidence>
<dbReference type="SMART" id="SM01330">
    <property type="entry name" value="Frizzled"/>
    <property type="match status" value="1"/>
</dbReference>
<evidence type="ECO:0000313" key="18">
    <source>
        <dbReference type="EnsemblMetazoa" id="XP_020914727.2"/>
    </source>
</evidence>
<dbReference type="PANTHER" id="PTHR12011">
    <property type="entry name" value="ADHESION G-PROTEIN COUPLED RECEPTOR"/>
    <property type="match status" value="1"/>
</dbReference>
<dbReference type="Proteomes" id="UP000887567">
    <property type="component" value="Unplaced"/>
</dbReference>
<dbReference type="InterPro" id="IPR036179">
    <property type="entry name" value="Ig-like_dom_sf"/>
</dbReference>
<dbReference type="Gene3D" id="2.60.40.10">
    <property type="entry name" value="Immunoglobulins"/>
    <property type="match status" value="2"/>
</dbReference>
<dbReference type="PROSITE" id="PS50221">
    <property type="entry name" value="GAIN_B"/>
    <property type="match status" value="1"/>
</dbReference>
<dbReference type="PRINTS" id="PR00249">
    <property type="entry name" value="GPCRSECRETIN"/>
</dbReference>
<evidence type="ECO:0000256" key="13">
    <source>
        <dbReference type="SAM" id="Phobius"/>
    </source>
</evidence>
<feature type="transmembrane region" description="Helical" evidence="13">
    <location>
        <begin position="654"/>
        <end position="674"/>
    </location>
</feature>
<evidence type="ECO:0000256" key="4">
    <source>
        <dbReference type="ARBA" id="ARBA00022475"/>
    </source>
</evidence>
<dbReference type="InterPro" id="IPR013098">
    <property type="entry name" value="Ig_I-set"/>
</dbReference>
<dbReference type="Gene3D" id="1.25.40.610">
    <property type="match status" value="1"/>
</dbReference>
<feature type="domain" description="GAIN-B" evidence="15">
    <location>
        <begin position="464"/>
        <end position="636"/>
    </location>
</feature>
<feature type="transmembrane region" description="Helical" evidence="13">
    <location>
        <begin position="718"/>
        <end position="738"/>
    </location>
</feature>
<evidence type="ECO:0000256" key="2">
    <source>
        <dbReference type="ARBA" id="ARBA00007343"/>
    </source>
</evidence>
<evidence type="ECO:0000256" key="14">
    <source>
        <dbReference type="SAM" id="SignalP"/>
    </source>
</evidence>
<keyword evidence="4" id="KW-1003">Cell membrane</keyword>
<dbReference type="SUPFAM" id="SSF81321">
    <property type="entry name" value="Family A G protein-coupled receptor-like"/>
    <property type="match status" value="1"/>
</dbReference>
<comment type="similarity">
    <text evidence="2">Belongs to the G-protein coupled receptor 2 family. Adhesion G-protein coupled receptor (ADGR) subfamily.</text>
</comment>
<evidence type="ECO:0000256" key="6">
    <source>
        <dbReference type="ARBA" id="ARBA00022729"/>
    </source>
</evidence>
<dbReference type="Gene3D" id="1.20.1070.10">
    <property type="entry name" value="Rhodopsin 7-helix transmembrane proteins"/>
    <property type="match status" value="1"/>
</dbReference>